<evidence type="ECO:0000259" key="3">
    <source>
        <dbReference type="Pfam" id="PF13472"/>
    </source>
</evidence>
<dbReference type="InterPro" id="IPR013830">
    <property type="entry name" value="SGNH_hydro"/>
</dbReference>
<protein>
    <submittedName>
        <fullName evidence="4">Rhamnogalacturonan acetylesterase</fullName>
    </submittedName>
</protein>
<dbReference type="RefSeq" id="WP_327138698.1">
    <property type="nucleotide sequence ID" value="NZ_CP139960.1"/>
</dbReference>
<gene>
    <name evidence="4" type="ORF">U0035_14980</name>
</gene>
<evidence type="ECO:0000313" key="4">
    <source>
        <dbReference type="EMBL" id="WQD36975.1"/>
    </source>
</evidence>
<dbReference type="EMBL" id="CP139960">
    <property type="protein sequence ID" value="WQD36975.1"/>
    <property type="molecule type" value="Genomic_DNA"/>
</dbReference>
<dbReference type="SUPFAM" id="SSF52266">
    <property type="entry name" value="SGNH hydrolase"/>
    <property type="match status" value="1"/>
</dbReference>
<evidence type="ECO:0000256" key="2">
    <source>
        <dbReference type="ARBA" id="ARBA00022801"/>
    </source>
</evidence>
<dbReference type="InterPro" id="IPR037459">
    <property type="entry name" value="RhgT-like"/>
</dbReference>
<keyword evidence="5" id="KW-1185">Reference proteome</keyword>
<evidence type="ECO:0000313" key="5">
    <source>
        <dbReference type="Proteomes" id="UP001325680"/>
    </source>
</evidence>
<dbReference type="Proteomes" id="UP001325680">
    <property type="component" value="Chromosome"/>
</dbReference>
<evidence type="ECO:0000256" key="1">
    <source>
        <dbReference type="ARBA" id="ARBA00008668"/>
    </source>
</evidence>
<comment type="similarity">
    <text evidence="1">Belongs to the 'GDSL' lipolytic enzyme family.</text>
</comment>
<reference evidence="4 5" key="1">
    <citation type="submission" date="2023-12" db="EMBL/GenBank/DDBJ databases">
        <title>Genome sequencing and assembly of bacterial species from a model synthetic community.</title>
        <authorList>
            <person name="Hogle S.L."/>
        </authorList>
    </citation>
    <scope>NUCLEOTIDE SEQUENCE [LARGE SCALE GENOMIC DNA]</scope>
    <source>
        <strain evidence="4 5">HAMBI_3031</strain>
    </source>
</reference>
<dbReference type="CDD" id="cd01821">
    <property type="entry name" value="Rhamnogalacturan_acetylesterase_like"/>
    <property type="match status" value="1"/>
</dbReference>
<dbReference type="PANTHER" id="PTHR43695">
    <property type="entry name" value="PUTATIVE (AFU_ORTHOLOGUE AFUA_2G17250)-RELATED"/>
    <property type="match status" value="1"/>
</dbReference>
<dbReference type="Gene3D" id="3.40.50.1110">
    <property type="entry name" value="SGNH hydrolase"/>
    <property type="match status" value="1"/>
</dbReference>
<dbReference type="InterPro" id="IPR036514">
    <property type="entry name" value="SGNH_hydro_sf"/>
</dbReference>
<keyword evidence="2" id="KW-0378">Hydrolase</keyword>
<proteinExistence type="inferred from homology"/>
<sequence length="313" mass="35728">MKTKIYIFSPLRRKPAVKITGIVIGNDAGDICGCYNGLWLKKNYISNTSTLNESFKIIDMKRLFIALGCLFFLYSFTKTKKVTIYSIGDSTMCDYDQRYLNGFGGDNYPIRGWMQMMPQFFNGQVIIKNMARSGRSSKSFREEGYWQKTIDQVMPGDYVFIMFGPNDEKDDSLRHTDPHGTYRQNLINYISETREKKAIPVLFTSITRRKFDKSGTLLPNSFEAYVEEVRKLSKEMKVPLIDLNLKSRGLVQQLGPEASKQLYVYIEPGKFTKLPKGKKDDTHLSEAGATAIAKLAGEGLREMKSPLAQYLVK</sequence>
<dbReference type="Pfam" id="PF13472">
    <property type="entry name" value="Lipase_GDSL_2"/>
    <property type="match status" value="1"/>
</dbReference>
<accession>A0ABZ0W4E8</accession>
<name>A0ABZ0W4E8_9BACT</name>
<dbReference type="PANTHER" id="PTHR43695:SF1">
    <property type="entry name" value="RHAMNOGALACTURONAN ACETYLESTERASE"/>
    <property type="match status" value="1"/>
</dbReference>
<organism evidence="4 5">
    <name type="scientific">Niabella yanshanensis</name>
    <dbReference type="NCBI Taxonomy" id="577386"/>
    <lineage>
        <taxon>Bacteria</taxon>
        <taxon>Pseudomonadati</taxon>
        <taxon>Bacteroidota</taxon>
        <taxon>Chitinophagia</taxon>
        <taxon>Chitinophagales</taxon>
        <taxon>Chitinophagaceae</taxon>
        <taxon>Niabella</taxon>
    </lineage>
</organism>
<feature type="domain" description="SGNH hydrolase-type esterase" evidence="3">
    <location>
        <begin position="87"/>
        <end position="289"/>
    </location>
</feature>